<accession>A0ABD1L2X6</accession>
<dbReference type="Gene3D" id="3.40.50.2000">
    <property type="entry name" value="Glycogen Phosphorylase B"/>
    <property type="match status" value="4"/>
</dbReference>
<keyword evidence="4" id="KW-1185">Reference proteome</keyword>
<reference evidence="3 4" key="1">
    <citation type="submission" date="2024-08" db="EMBL/GenBank/DDBJ databases">
        <title>Insights into the chromosomal genome structure of Flemingia macrophylla.</title>
        <authorList>
            <person name="Ding Y."/>
            <person name="Zhao Y."/>
            <person name="Bi W."/>
            <person name="Wu M."/>
            <person name="Zhao G."/>
            <person name="Gong Y."/>
            <person name="Li W."/>
            <person name="Zhang P."/>
        </authorList>
    </citation>
    <scope>NUCLEOTIDE SEQUENCE [LARGE SCALE GENOMIC DNA]</scope>
    <source>
        <strain evidence="3">DYQJB</strain>
        <tissue evidence="3">Leaf</tissue>
    </source>
</reference>
<organism evidence="3 4">
    <name type="scientific">Flemingia macrophylla</name>
    <dbReference type="NCBI Taxonomy" id="520843"/>
    <lineage>
        <taxon>Eukaryota</taxon>
        <taxon>Viridiplantae</taxon>
        <taxon>Streptophyta</taxon>
        <taxon>Embryophyta</taxon>
        <taxon>Tracheophyta</taxon>
        <taxon>Spermatophyta</taxon>
        <taxon>Magnoliopsida</taxon>
        <taxon>eudicotyledons</taxon>
        <taxon>Gunneridae</taxon>
        <taxon>Pentapetalae</taxon>
        <taxon>rosids</taxon>
        <taxon>fabids</taxon>
        <taxon>Fabales</taxon>
        <taxon>Fabaceae</taxon>
        <taxon>Papilionoideae</taxon>
        <taxon>50 kb inversion clade</taxon>
        <taxon>NPAAA clade</taxon>
        <taxon>indigoferoid/millettioid clade</taxon>
        <taxon>Phaseoleae</taxon>
        <taxon>Flemingia</taxon>
    </lineage>
</organism>
<evidence type="ECO:0000313" key="4">
    <source>
        <dbReference type="Proteomes" id="UP001603857"/>
    </source>
</evidence>
<keyword evidence="2" id="KW-0808">Transferase</keyword>
<evidence type="ECO:0000313" key="3">
    <source>
        <dbReference type="EMBL" id="KAL2317693.1"/>
    </source>
</evidence>
<protein>
    <submittedName>
        <fullName evidence="3">Uncharacterized protein</fullName>
    </submittedName>
</protein>
<dbReference type="PANTHER" id="PTHR11926">
    <property type="entry name" value="GLUCOSYL/GLUCURONOSYL TRANSFERASES"/>
    <property type="match status" value="1"/>
</dbReference>
<dbReference type="AlphaFoldDB" id="A0ABD1L2X6"/>
<evidence type="ECO:0000256" key="1">
    <source>
        <dbReference type="ARBA" id="ARBA00009995"/>
    </source>
</evidence>
<dbReference type="Proteomes" id="UP001603857">
    <property type="component" value="Unassembled WGS sequence"/>
</dbReference>
<sequence length="137" mass="15011">MLKLAKLLRKINASDAPAVTCIVSDGAMSFTLDAARELGVSESVPQQQVLAHPAIVGFLTQSAWNSTLESVSERVPMIPFVTILVKELMDGEKGKQMKDKALPWKELAQSASSPHRSSLVNLDNMVREVLLIQNVRK</sequence>
<gene>
    <name evidence="3" type="ORF">Fmac_031569</name>
</gene>
<dbReference type="PANTHER" id="PTHR11926:SF774">
    <property type="entry name" value="UDP-GLYCOSYLTRANSFERASE 85A1-RELATED"/>
    <property type="match status" value="1"/>
</dbReference>
<dbReference type="EMBL" id="JBGMDY010000011">
    <property type="protein sequence ID" value="KAL2317693.1"/>
    <property type="molecule type" value="Genomic_DNA"/>
</dbReference>
<comment type="similarity">
    <text evidence="1">Belongs to the UDP-glycosyltransferase family.</text>
</comment>
<dbReference type="SUPFAM" id="SSF53756">
    <property type="entry name" value="UDP-Glycosyltransferase/glycogen phosphorylase"/>
    <property type="match status" value="1"/>
</dbReference>
<name>A0ABD1L2X6_9FABA</name>
<dbReference type="Pfam" id="PF00201">
    <property type="entry name" value="UDPGT"/>
    <property type="match status" value="1"/>
</dbReference>
<dbReference type="InterPro" id="IPR002213">
    <property type="entry name" value="UDP_glucos_trans"/>
</dbReference>
<evidence type="ECO:0000256" key="2">
    <source>
        <dbReference type="ARBA" id="ARBA00022679"/>
    </source>
</evidence>
<dbReference type="GO" id="GO:0016740">
    <property type="term" value="F:transferase activity"/>
    <property type="evidence" value="ECO:0007669"/>
    <property type="project" value="UniProtKB-KW"/>
</dbReference>
<comment type="caution">
    <text evidence="3">The sequence shown here is derived from an EMBL/GenBank/DDBJ whole genome shotgun (WGS) entry which is preliminary data.</text>
</comment>
<proteinExistence type="inferred from homology"/>